<organism evidence="2">
    <name type="scientific">Aegilops tauschii</name>
    <name type="common">Tausch's goatgrass</name>
    <name type="synonym">Aegilops squarrosa</name>
    <dbReference type="NCBI Taxonomy" id="37682"/>
    <lineage>
        <taxon>Eukaryota</taxon>
        <taxon>Viridiplantae</taxon>
        <taxon>Streptophyta</taxon>
        <taxon>Embryophyta</taxon>
        <taxon>Tracheophyta</taxon>
        <taxon>Spermatophyta</taxon>
        <taxon>Magnoliopsida</taxon>
        <taxon>Liliopsida</taxon>
        <taxon>Poales</taxon>
        <taxon>Poaceae</taxon>
        <taxon>BOP clade</taxon>
        <taxon>Pooideae</taxon>
        <taxon>Triticodae</taxon>
        <taxon>Triticeae</taxon>
        <taxon>Triticinae</taxon>
        <taxon>Aegilops</taxon>
    </lineage>
</organism>
<dbReference type="PANTHER" id="PTHR15157">
    <property type="entry name" value="UV RADIATION RESISTANCE-ASSOCIATED GENE PROTEIN"/>
    <property type="match status" value="1"/>
</dbReference>
<evidence type="ECO:0000256" key="1">
    <source>
        <dbReference type="SAM" id="MobiDB-lite"/>
    </source>
</evidence>
<dbReference type="EnsemblPlants" id="EMT09580">
    <property type="protein sequence ID" value="EMT09580"/>
    <property type="gene ID" value="F775_09423"/>
</dbReference>
<name>M8B7F3_AEGTA</name>
<dbReference type="AlphaFoldDB" id="M8B7F3"/>
<dbReference type="GO" id="GO:0005768">
    <property type="term" value="C:endosome"/>
    <property type="evidence" value="ECO:0007669"/>
    <property type="project" value="TreeGrafter"/>
</dbReference>
<proteinExistence type="predicted"/>
<accession>M8B7F3</accession>
<evidence type="ECO:0000313" key="2">
    <source>
        <dbReference type="EnsemblPlants" id="EMT09580"/>
    </source>
</evidence>
<feature type="compositionally biased region" description="Low complexity" evidence="1">
    <location>
        <begin position="61"/>
        <end position="74"/>
    </location>
</feature>
<dbReference type="PANTHER" id="PTHR15157:SF22">
    <property type="entry name" value="UV RADIATION RESISTANCE-ASSOCIATED GENE PROTEIN"/>
    <property type="match status" value="1"/>
</dbReference>
<feature type="region of interest" description="Disordered" evidence="1">
    <location>
        <begin position="29"/>
        <end position="94"/>
    </location>
</feature>
<dbReference type="GO" id="GO:0035493">
    <property type="term" value="P:SNARE complex assembly"/>
    <property type="evidence" value="ECO:0007669"/>
    <property type="project" value="TreeGrafter"/>
</dbReference>
<dbReference type="GO" id="GO:0000149">
    <property type="term" value="F:SNARE binding"/>
    <property type="evidence" value="ECO:0007669"/>
    <property type="project" value="TreeGrafter"/>
</dbReference>
<protein>
    <recommendedName>
        <fullName evidence="3">UV radiation resistance-associated gene protein</fullName>
    </recommendedName>
</protein>
<feature type="region of interest" description="Disordered" evidence="1">
    <location>
        <begin position="165"/>
        <end position="184"/>
    </location>
</feature>
<evidence type="ECO:0008006" key="3">
    <source>
        <dbReference type="Google" id="ProtNLM"/>
    </source>
</evidence>
<reference evidence="2" key="1">
    <citation type="submission" date="2015-06" db="UniProtKB">
        <authorList>
            <consortium name="EnsemblPlants"/>
        </authorList>
    </citation>
    <scope>IDENTIFICATION</scope>
</reference>
<dbReference type="ExpressionAtlas" id="M8B7F3">
    <property type="expression patterns" value="baseline"/>
</dbReference>
<sequence length="354" mass="38487">MQRRPNLPAPPPPPPASTITRSATSTLLYIAGGTGTPGAPPRGRARAGEEGVGAAGRGAGRAEAAARAAAGARGRAPRRQAEGRRGRRARKEQMQAQIERVLPLSRALAAAHRQVQDAKEGLSAERARLGDLQRLLRTRQQSMVAQVAALYPVRVFRDLPVAQNHHSRTNGECRTPSEENGALPHENGNGTHLLSVIKSPHVGPLTFFGWQIGKPKTKQPSYSHKELQRSAAVLGYAAHAVLLIASYLDIPLRYPLRFGGSRSYVGDRLPSAEASSMASTEHRSVDSADSKLTDYPLFLEYQDDSTKASYAIYLLQKDTEQLLNYIGAESSGRNAFGNLQELIRIIQSDEYLYI</sequence>
<feature type="compositionally biased region" description="Pro residues" evidence="1">
    <location>
        <begin position="7"/>
        <end position="16"/>
    </location>
</feature>
<dbReference type="GO" id="GO:0000323">
    <property type="term" value="C:lytic vacuole"/>
    <property type="evidence" value="ECO:0007669"/>
    <property type="project" value="TreeGrafter"/>
</dbReference>
<feature type="compositionally biased region" description="Gly residues" evidence="1">
    <location>
        <begin position="50"/>
        <end position="59"/>
    </location>
</feature>
<feature type="region of interest" description="Disordered" evidence="1">
    <location>
        <begin position="1"/>
        <end position="20"/>
    </location>
</feature>